<dbReference type="InterPro" id="IPR014853">
    <property type="entry name" value="VWF/SSPO/ZAN-like_Cys-rich_dom"/>
</dbReference>
<dbReference type="SMART" id="SM00216">
    <property type="entry name" value="VWD"/>
    <property type="match status" value="5"/>
</dbReference>
<evidence type="ECO:0000256" key="2">
    <source>
        <dbReference type="ARBA" id="ARBA00023157"/>
    </source>
</evidence>
<dbReference type="SMART" id="SM00832">
    <property type="entry name" value="C8"/>
    <property type="match status" value="5"/>
</dbReference>
<dbReference type="PANTHER" id="PTHR11339:SF403">
    <property type="entry name" value="MUCIN-5B-RELATED"/>
    <property type="match status" value="1"/>
</dbReference>
<dbReference type="PROSITE" id="PS50184">
    <property type="entry name" value="VWFC_2"/>
    <property type="match status" value="4"/>
</dbReference>
<feature type="domain" description="VWFD" evidence="5">
    <location>
        <begin position="1026"/>
        <end position="1198"/>
    </location>
</feature>
<dbReference type="Proteomes" id="UP001145742">
    <property type="component" value="Unassembled WGS sequence"/>
</dbReference>
<evidence type="ECO:0000313" key="6">
    <source>
        <dbReference type="EMBL" id="KAJ7404652.1"/>
    </source>
</evidence>
<keyword evidence="7" id="KW-1185">Reference proteome</keyword>
<keyword evidence="3" id="KW-0325">Glycoprotein</keyword>
<feature type="domain" description="VWFC" evidence="4">
    <location>
        <begin position="400"/>
        <end position="469"/>
    </location>
</feature>
<evidence type="ECO:0000313" key="7">
    <source>
        <dbReference type="Proteomes" id="UP001145742"/>
    </source>
</evidence>
<dbReference type="Pfam" id="PF23244">
    <property type="entry name" value="VWF"/>
    <property type="match status" value="1"/>
</dbReference>
<dbReference type="InterPro" id="IPR002919">
    <property type="entry name" value="TIL_dom"/>
</dbReference>
<keyword evidence="1" id="KW-0677">Repeat</keyword>
<dbReference type="SMART" id="SM00215">
    <property type="entry name" value="VWC_out"/>
    <property type="match status" value="1"/>
</dbReference>
<dbReference type="SUPFAM" id="SSF57603">
    <property type="entry name" value="FnI-like domain"/>
    <property type="match status" value="2"/>
</dbReference>
<dbReference type="PROSITE" id="PS01208">
    <property type="entry name" value="VWFC_1"/>
    <property type="match status" value="4"/>
</dbReference>
<evidence type="ECO:0000256" key="1">
    <source>
        <dbReference type="ARBA" id="ARBA00022737"/>
    </source>
</evidence>
<feature type="domain" description="VWFD" evidence="5">
    <location>
        <begin position="70"/>
        <end position="253"/>
    </location>
</feature>
<dbReference type="CDD" id="cd19941">
    <property type="entry name" value="TIL"/>
    <property type="match status" value="4"/>
</dbReference>
<evidence type="ECO:0008006" key="8">
    <source>
        <dbReference type="Google" id="ProtNLM"/>
    </source>
</evidence>
<feature type="domain" description="VWFC" evidence="4">
    <location>
        <begin position="2030"/>
        <end position="2099"/>
    </location>
</feature>
<dbReference type="PROSITE" id="PS51233">
    <property type="entry name" value="VWFD"/>
    <property type="match status" value="5"/>
</dbReference>
<dbReference type="Pfam" id="PF01826">
    <property type="entry name" value="TIL"/>
    <property type="match status" value="3"/>
</dbReference>
<keyword evidence="2" id="KW-1015">Disulfide bond</keyword>
<feature type="domain" description="VWFD" evidence="5">
    <location>
        <begin position="1753"/>
        <end position="1945"/>
    </location>
</feature>
<accession>A0ABQ9CL86</accession>
<evidence type="ECO:0000259" key="5">
    <source>
        <dbReference type="PROSITE" id="PS51233"/>
    </source>
</evidence>
<name>A0ABQ9CL86_9PASS</name>
<evidence type="ECO:0000256" key="3">
    <source>
        <dbReference type="ARBA" id="ARBA00023180"/>
    </source>
</evidence>
<proteinExistence type="predicted"/>
<feature type="domain" description="VWFD" evidence="5">
    <location>
        <begin position="719"/>
        <end position="886"/>
    </location>
</feature>
<dbReference type="Gene3D" id="2.10.25.10">
    <property type="entry name" value="Laminin"/>
    <property type="match status" value="4"/>
</dbReference>
<dbReference type="PANTHER" id="PTHR11339">
    <property type="entry name" value="EXTRACELLULAR MATRIX GLYCOPROTEIN RELATED"/>
    <property type="match status" value="1"/>
</dbReference>
<dbReference type="Pfam" id="PF00094">
    <property type="entry name" value="VWD"/>
    <property type="match status" value="5"/>
</dbReference>
<protein>
    <recommendedName>
        <fullName evidence="8">MUC5B protein</fullName>
    </recommendedName>
</protein>
<dbReference type="InterPro" id="IPR036084">
    <property type="entry name" value="Ser_inhib-like_sf"/>
</dbReference>
<dbReference type="SMART" id="SM00214">
    <property type="entry name" value="VWC"/>
    <property type="match status" value="6"/>
</dbReference>
<reference evidence="6" key="1">
    <citation type="submission" date="2019-10" db="EMBL/GenBank/DDBJ databases">
        <authorList>
            <person name="Soares A.E.R."/>
            <person name="Aleixo A."/>
            <person name="Schneider P."/>
            <person name="Miyaki C.Y."/>
            <person name="Schneider M.P."/>
            <person name="Mello C."/>
            <person name="Vasconcelos A.T.R."/>
        </authorList>
    </citation>
    <scope>NUCLEOTIDE SEQUENCE</scope>
    <source>
        <tissue evidence="6">Muscle</tissue>
    </source>
</reference>
<feature type="domain" description="VWFD" evidence="5">
    <location>
        <begin position="1491"/>
        <end position="1671"/>
    </location>
</feature>
<gene>
    <name evidence="6" type="ORF">WISP_144088</name>
</gene>
<comment type="caution">
    <text evidence="6">The sequence shown here is derived from an EMBL/GenBank/DDBJ whole genome shotgun (WGS) entry which is preliminary data.</text>
</comment>
<organism evidence="6 7">
    <name type="scientific">Willisornis vidua</name>
    <name type="common">Xingu scale-backed antbird</name>
    <dbReference type="NCBI Taxonomy" id="1566151"/>
    <lineage>
        <taxon>Eukaryota</taxon>
        <taxon>Metazoa</taxon>
        <taxon>Chordata</taxon>
        <taxon>Craniata</taxon>
        <taxon>Vertebrata</taxon>
        <taxon>Euteleostomi</taxon>
        <taxon>Archelosauria</taxon>
        <taxon>Archosauria</taxon>
        <taxon>Dinosauria</taxon>
        <taxon>Saurischia</taxon>
        <taxon>Theropoda</taxon>
        <taxon>Coelurosauria</taxon>
        <taxon>Aves</taxon>
        <taxon>Neognathae</taxon>
        <taxon>Neoaves</taxon>
        <taxon>Telluraves</taxon>
        <taxon>Australaves</taxon>
        <taxon>Passeriformes</taxon>
        <taxon>Thamnophilidae</taxon>
        <taxon>Willisornis</taxon>
    </lineage>
</organism>
<feature type="domain" description="VWFC" evidence="4">
    <location>
        <begin position="2102"/>
        <end position="2169"/>
    </location>
</feature>
<dbReference type="Pfam" id="PF08742">
    <property type="entry name" value="C8"/>
    <property type="match status" value="4"/>
</dbReference>
<evidence type="ECO:0000259" key="4">
    <source>
        <dbReference type="PROSITE" id="PS50184"/>
    </source>
</evidence>
<dbReference type="InterPro" id="IPR001846">
    <property type="entry name" value="VWF_type-D"/>
</dbReference>
<feature type="domain" description="VWFC" evidence="4">
    <location>
        <begin position="507"/>
        <end position="574"/>
    </location>
</feature>
<dbReference type="InterPro" id="IPR050780">
    <property type="entry name" value="Mucin_vWF_Thrombospondin_sf"/>
</dbReference>
<dbReference type="InterPro" id="IPR001007">
    <property type="entry name" value="VWF_dom"/>
</dbReference>
<sequence>MNLTRSRVAKVQGESWWLCNCTKAICIEDNIVQVIPVICNPPPKPTCTNGLSPVPVIDEDGCCWHWECDCYCTGWGDPHYMTFDGLYYSYQGNCTYVLVEEINKTVDNFGVYIDNYHCEAHDVVSCPRTLIVRHETQEVRLTTAKPNTLQVEVTVNNQLVALPYKKFGVSIYESGINRVVEIPELKMNVTYNGLSFSIRMPYSLFGNNTQGQCGTCNNNTADDCMLPNGKIAENCETMADHWQVVDPSKPQCSPGLIPTSSPSTTPTEPCKESSICKLLLGSVFKPCHEFVKPEKYYAACVFDSCVLPNLDLECSSLQIYAATCADQGVCIDWRSHTNGVCTHECPPGKEYRACGPTKEITCKSSHQNETSTKQVEGCFCPNGTMLYDSGVDVCVKTCGCVGVDMIPREFGEKFTIDCQDCICLEGEHGIVCEPHVCAEQNKVTCDGEGFYEVTEVNPKDSCCPLVTCKCNTSFCTAKAPKCALGFEVHSYIPSGQCCPVYQCVPKGVCVHQNAEFLPNSSVFVDKCQSCFCTSEVDVSTQLNIISCKPVPCNTYCKPGFEIKPVKGECCGRCVQTKCIIRAANNAELILSPGEFKNDPTNNCTIYSCVDVHNQLISSTSEITCPAFNEESCKPGTISFLPNGCCKTCAPVDSRTPCSVRHRKDFIVYNGCRSVDRVDMTECEGTCGTFSLHLDSKENWYSTTKKTTLVLVAIGFMIRSECATWGNFHFHTFDHVKFTFPGTCTYIFASHCNDSYQDFNIQIRRSDKNSFLIYFTVTIDGLILEVKETGITVNGNKIAMPFSLKSILIEDTCTYLQVTSKLGLTLKWNWADTLLLDLEETYKEKICGLCGNYDGSEKNDLILDGYEMHPRQFGNFHKVEDPSQKCADVSPDDHNGRHPRRKDNRCSIYKKRCKKLMSRFGNCPKVVAFDDYVETCAEDMCHCAVNSSHSDLVSSCICSTLNQYSRDCVLRKGDPGEWRTKELCFQECPNNMEYMECGNSCADTCADPERSKICKAPCTDGCFCPPGSCHIDGGFHITTFDNKRFNFHGNCHYVLAKNTDDTIVVIGEIIQCGTSKTMTCLKNVLVTLGKTSIRICSCGNIYMNNFIVKLPVSQDGVTIFRQSTFFTKILTSVGVQIRVQMKPVMQLSITVDHSFQNRTSGLCGNFNNIQTDDFRTATGAVEDSASAFGNSWKTRASCFDVEDSFEDPCSNSVDKEKFAQHWCALLSNTSSVFAACHSVVDPSVYIKKCMYDTCNAEKSEVALCSVLSTYSRDCASAGVSLKGWRHDICDPSEECPETMVYNYSVKYCNQSCRSLDEPDLLCKVQIPPMEGCGCPEGTYLNDEEQCVTPDDCPCYYKGKIVQPGNSFQEDKLMCKCIQGRLDCIGETVLVKDCPAPMYYFNCSSAGPGAIGSECQKSCKTQDMHCYVTECVSGCMCPDGLVLDGNGGCIPKDQCPCVHGGHFYKPGETIKVDCNTCTCNKRQWNCTEKPCKGTCTVYGNGHYMSFDGEKFDFLGDCDYILAQDFCPNNMDAGTFRIVIQNNACGKSRSICSLKITLIFESSEIRLLEGRIQEIATDPGAEKNYKVDLRGGYIVIETNQGMNFMWDQKTTVVVHVAPSFQVNPIPYYESCVSDFCGCDSVGDCECFCTSVAAYSRSCSRAGVCINWRTPAICRCYPECSPDKPYFDEETRECVSLSSCTSCDPEEKLCTEDSKVCLCCYNGKTYTLNETVYSHMYGTQCGEAVCGPNGEIIKTLTPCRTPSTPAQGENVSLPVNISGRCAYSVCNKLCQIELIWAECQVVHTETHKTCDPNSEACPPTPTPSATSHVPAPTRTPVSDCLALIPPRKILFNDKKVDPDITKNGIRIISSGLYAIIEIPELEVYVSYSRLAFYIKLPFGKFYNNTLGLCGTCTNQKSDDAMKRNGEVIESFKNMALDWKVPYPTNRYCNPGVSETATIRHQHCEPSNLCKIIWTLTECHGVVPPQPYYEACVASGCSEEHPSTECQSMQTYAALCGLHGVCVDWRRQANGQCGCTAQDGSVKQPREAWEHDCQYCTCDEATLNISCFPRPCPISPPINCAKEGFVRKIKPRLDDPCCTETVCVPKGVCVSEGVEFKPGAMVPKSSCENCVCTDEQDPVTQTNRIQCLPVKCQTTCQQGFRYVEEKGQCCSQCQQVACVANFPFGNVTIEVGKSYKDPYDNCTQYTCTESAGQFSLTSTVKVCLPFEEANCVPGTIDVTSDGCCKTCIDLPHKCKRNVKEQYIVHDSWQCGSDNLKREGRKNGEA</sequence>
<dbReference type="EMBL" id="WHWB01034759">
    <property type="protein sequence ID" value="KAJ7404652.1"/>
    <property type="molecule type" value="Genomic_DNA"/>
</dbReference>
<dbReference type="SUPFAM" id="SSF57567">
    <property type="entry name" value="Serine protease inhibitors"/>
    <property type="match status" value="4"/>
</dbReference>